<accession>A0A2A2GE78</accession>
<feature type="binding site" evidence="11">
    <location>
        <position position="349"/>
    </location>
    <ligand>
        <name>FMN</name>
        <dbReference type="ChEBI" id="CHEBI:58210"/>
    </ligand>
</feature>
<dbReference type="PROSITE" id="PS00787">
    <property type="entry name" value="CHORISMATE_SYNTHASE_1"/>
    <property type="match status" value="1"/>
</dbReference>
<dbReference type="EMBL" id="NSKE01000002">
    <property type="protein sequence ID" value="PAU95165.1"/>
    <property type="molecule type" value="Genomic_DNA"/>
</dbReference>
<evidence type="ECO:0000256" key="8">
    <source>
        <dbReference type="ARBA" id="ARBA00022857"/>
    </source>
</evidence>
<feature type="binding site" evidence="11">
    <location>
        <begin position="323"/>
        <end position="327"/>
    </location>
    <ligand>
        <name>FMN</name>
        <dbReference type="ChEBI" id="CHEBI:58210"/>
    </ligand>
</feature>
<comment type="catalytic activity">
    <reaction evidence="11 12">
        <text>5-O-(1-carboxyvinyl)-3-phosphoshikimate = chorismate + phosphate</text>
        <dbReference type="Rhea" id="RHEA:21020"/>
        <dbReference type="ChEBI" id="CHEBI:29748"/>
        <dbReference type="ChEBI" id="CHEBI:43474"/>
        <dbReference type="ChEBI" id="CHEBI:57701"/>
        <dbReference type="EC" id="4.2.3.5"/>
    </reaction>
</comment>
<feature type="binding site" evidence="11">
    <location>
        <position position="308"/>
    </location>
    <ligand>
        <name>FMN</name>
        <dbReference type="ChEBI" id="CHEBI:58210"/>
    </ligand>
</feature>
<dbReference type="GO" id="GO:0009423">
    <property type="term" value="P:chorismate biosynthetic process"/>
    <property type="evidence" value="ECO:0007669"/>
    <property type="project" value="UniProtKB-UniRule"/>
</dbReference>
<evidence type="ECO:0000256" key="3">
    <source>
        <dbReference type="ARBA" id="ARBA00013036"/>
    </source>
</evidence>
<comment type="subunit">
    <text evidence="11">Homotetramer.</text>
</comment>
<keyword evidence="6 11" id="KW-0288">FMN</keyword>
<comment type="similarity">
    <text evidence="2 11 12">Belongs to the chorismate synthase family.</text>
</comment>
<comment type="pathway">
    <text evidence="1 11 12">Metabolic intermediate biosynthesis; chorismate biosynthesis; chorismate from D-erythrose 4-phosphate and phosphoenolpyruvate: step 7/7.</text>
</comment>
<keyword evidence="9 11" id="KW-0057">Aromatic amino acid biosynthesis</keyword>
<dbReference type="Proteomes" id="UP000218831">
    <property type="component" value="Unassembled WGS sequence"/>
</dbReference>
<feature type="binding site" evidence="11">
    <location>
        <begin position="132"/>
        <end position="134"/>
    </location>
    <ligand>
        <name>FMN</name>
        <dbReference type="ChEBI" id="CHEBI:58210"/>
    </ligand>
</feature>
<evidence type="ECO:0000256" key="2">
    <source>
        <dbReference type="ARBA" id="ARBA00008014"/>
    </source>
</evidence>
<sequence>MIRYLTAGESHGPQLTGIVEGIPAGLPITEEEIALHLARRQKGYGRGGRMAFEKDRAEISSGVRFGKTTGAPIAMQMPNRAHEKDDSNWPKVLAKEGDGEDVEKITVPRPGHADLTGVQKYRYDDIRPAIERSSARETAMRVACSSIARKFLKHFGIEIGGHVTRIGSVGYENSWEDVREIVDPLAAQGAETIFEKSDESPVRCLDEELTQEMRELIIKRRKEGSSLGGHWEVVVTGLPEGLGSFVHWDRKLGGQIAQAVMGTQAMKGVEIGQGFESGRRHGQVVHDEIMYADDTYKRKSNRMGGLEGGVTTGMPLIIRGVMKPIPTMLTPIDTVDIETKENKDTRYERSDVCALPRAIVVMESVIAPVLANAFLEKFGGDSIEEIEERYQNRNN</sequence>
<evidence type="ECO:0000256" key="6">
    <source>
        <dbReference type="ARBA" id="ARBA00022643"/>
    </source>
</evidence>
<dbReference type="GO" id="GO:0010181">
    <property type="term" value="F:FMN binding"/>
    <property type="evidence" value="ECO:0007669"/>
    <property type="project" value="TreeGrafter"/>
</dbReference>
<dbReference type="Gene3D" id="3.60.150.10">
    <property type="entry name" value="Chorismate synthase AroC"/>
    <property type="match status" value="1"/>
</dbReference>
<dbReference type="GO" id="GO:0008652">
    <property type="term" value="P:amino acid biosynthetic process"/>
    <property type="evidence" value="ECO:0007669"/>
    <property type="project" value="UniProtKB-KW"/>
</dbReference>
<proteinExistence type="inferred from homology"/>
<name>A0A2A2GE78_9BACT</name>
<keyword evidence="14" id="KW-1185">Reference proteome</keyword>
<dbReference type="FunFam" id="3.60.150.10:FF:000002">
    <property type="entry name" value="Chorismate synthase"/>
    <property type="match status" value="1"/>
</dbReference>
<evidence type="ECO:0000256" key="10">
    <source>
        <dbReference type="ARBA" id="ARBA00023239"/>
    </source>
</evidence>
<evidence type="ECO:0000256" key="4">
    <source>
        <dbReference type="ARBA" id="ARBA00022605"/>
    </source>
</evidence>
<dbReference type="PIRSF" id="PIRSF001456">
    <property type="entry name" value="Chorismate_synth"/>
    <property type="match status" value="1"/>
</dbReference>
<evidence type="ECO:0000256" key="9">
    <source>
        <dbReference type="ARBA" id="ARBA00023141"/>
    </source>
</evidence>
<dbReference type="GO" id="GO:0009073">
    <property type="term" value="P:aromatic amino acid family biosynthetic process"/>
    <property type="evidence" value="ECO:0007669"/>
    <property type="project" value="UniProtKB-KW"/>
</dbReference>
<keyword evidence="5 11" id="KW-0285">Flavoprotein</keyword>
<dbReference type="UniPathway" id="UPA00053">
    <property type="reaction ID" value="UER00090"/>
</dbReference>
<comment type="cofactor">
    <cofactor evidence="11 12">
        <name>FMNH2</name>
        <dbReference type="ChEBI" id="CHEBI:57618"/>
    </cofactor>
    <text evidence="11 12">Reduced FMN (FMNH(2)).</text>
</comment>
<dbReference type="RefSeq" id="WP_095605291.1">
    <property type="nucleotide sequence ID" value="NZ_NSKE01000002.1"/>
</dbReference>
<dbReference type="GO" id="GO:0005829">
    <property type="term" value="C:cytosol"/>
    <property type="evidence" value="ECO:0007669"/>
    <property type="project" value="TreeGrafter"/>
</dbReference>
<feature type="binding site" evidence="11">
    <location>
        <begin position="264"/>
        <end position="265"/>
    </location>
    <ligand>
        <name>FMN</name>
        <dbReference type="ChEBI" id="CHEBI:58210"/>
    </ligand>
</feature>
<keyword evidence="4 11" id="KW-0028">Amino-acid biosynthesis</keyword>
<evidence type="ECO:0000256" key="12">
    <source>
        <dbReference type="RuleBase" id="RU000605"/>
    </source>
</evidence>
<comment type="caution">
    <text evidence="13">The sequence shown here is derived from an EMBL/GenBank/DDBJ whole genome shotgun (WGS) entry which is preliminary data.</text>
</comment>
<dbReference type="InterPro" id="IPR020541">
    <property type="entry name" value="Chorismate_synthase_CS"/>
</dbReference>
<gene>
    <name evidence="11" type="primary">aroC</name>
    <name evidence="13" type="ORF">CK503_02900</name>
</gene>
<dbReference type="Pfam" id="PF01264">
    <property type="entry name" value="Chorismate_synt"/>
    <property type="match status" value="1"/>
</dbReference>
<comment type="function">
    <text evidence="11">Catalyzes the anti-1,4-elimination of the C-3 phosphate and the C-6 proR hydrogen from 5-enolpyruvylshikimate-3-phosphate (EPSP) to yield chorismate, which is the branch point compound that serves as the starting substrate for the three terminal pathways of aromatic amino acid biosynthesis. This reaction introduces a second double bond into the aromatic ring system.</text>
</comment>
<keyword evidence="10 11" id="KW-0456">Lyase</keyword>
<dbReference type="InterPro" id="IPR000453">
    <property type="entry name" value="Chorismate_synth"/>
</dbReference>
<reference evidence="13 14" key="1">
    <citation type="submission" date="2017-08" db="EMBL/GenBank/DDBJ databases">
        <title>Aliifodinibius alkalisoli sp. nov., isolated from saline alkaline soil.</title>
        <authorList>
            <person name="Liu D."/>
            <person name="Zhang G."/>
        </authorList>
    </citation>
    <scope>NUCLEOTIDE SEQUENCE [LARGE SCALE GENOMIC DNA]</scope>
    <source>
        <strain evidence="13 14">WN023</strain>
    </source>
</reference>
<protein>
    <recommendedName>
        <fullName evidence="3 11">Chorismate synthase</fullName>
        <shortName evidence="11">CS</shortName>
        <ecNumber evidence="3 11">4.2.3.5</ecNumber>
    </recommendedName>
    <alternativeName>
        <fullName evidence="11">5-enolpyruvylshikimate-3-phosphate phospholyase</fullName>
    </alternativeName>
</protein>
<evidence type="ECO:0000256" key="11">
    <source>
        <dbReference type="HAMAP-Rule" id="MF_00300"/>
    </source>
</evidence>
<dbReference type="SUPFAM" id="SSF103263">
    <property type="entry name" value="Chorismate synthase, AroC"/>
    <property type="match status" value="1"/>
</dbReference>
<dbReference type="HAMAP" id="MF_00300">
    <property type="entry name" value="Chorismate_synth"/>
    <property type="match status" value="1"/>
</dbReference>
<evidence type="ECO:0000313" key="14">
    <source>
        <dbReference type="Proteomes" id="UP000218831"/>
    </source>
</evidence>
<dbReference type="PANTHER" id="PTHR21085">
    <property type="entry name" value="CHORISMATE SYNTHASE"/>
    <property type="match status" value="1"/>
</dbReference>
<feature type="binding site" evidence="11">
    <location>
        <position position="40"/>
    </location>
    <ligand>
        <name>NADP(+)</name>
        <dbReference type="ChEBI" id="CHEBI:58349"/>
    </ligand>
</feature>
<evidence type="ECO:0000256" key="1">
    <source>
        <dbReference type="ARBA" id="ARBA00005044"/>
    </source>
</evidence>
<dbReference type="GO" id="GO:0004107">
    <property type="term" value="F:chorismate synthase activity"/>
    <property type="evidence" value="ECO:0007669"/>
    <property type="project" value="UniProtKB-UniRule"/>
</dbReference>
<dbReference type="InterPro" id="IPR035904">
    <property type="entry name" value="Chorismate_synth_AroC_sf"/>
</dbReference>
<dbReference type="NCBIfam" id="TIGR00033">
    <property type="entry name" value="aroC"/>
    <property type="match status" value="1"/>
</dbReference>
<dbReference type="CDD" id="cd07304">
    <property type="entry name" value="Chorismate_synthase"/>
    <property type="match status" value="1"/>
</dbReference>
<dbReference type="PROSITE" id="PS00789">
    <property type="entry name" value="CHORISMATE_SYNTHASE_3"/>
    <property type="match status" value="1"/>
</dbReference>
<dbReference type="NCBIfam" id="NF003793">
    <property type="entry name" value="PRK05382.1"/>
    <property type="match status" value="1"/>
</dbReference>
<feature type="binding site" evidence="11">
    <location>
        <position position="46"/>
    </location>
    <ligand>
        <name>NADP(+)</name>
        <dbReference type="ChEBI" id="CHEBI:58349"/>
    </ligand>
</feature>
<dbReference type="EC" id="4.2.3.5" evidence="3 11"/>
<evidence type="ECO:0000313" key="13">
    <source>
        <dbReference type="EMBL" id="PAU95165.1"/>
    </source>
</evidence>
<keyword evidence="8 11" id="KW-0521">NADP</keyword>
<organism evidence="13 14">
    <name type="scientific">Fodinibius salipaludis</name>
    <dbReference type="NCBI Taxonomy" id="2032627"/>
    <lineage>
        <taxon>Bacteria</taxon>
        <taxon>Pseudomonadati</taxon>
        <taxon>Balneolota</taxon>
        <taxon>Balneolia</taxon>
        <taxon>Balneolales</taxon>
        <taxon>Balneolaceae</taxon>
        <taxon>Fodinibius</taxon>
    </lineage>
</organism>
<keyword evidence="7 11" id="KW-0274">FAD</keyword>
<evidence type="ECO:0000256" key="5">
    <source>
        <dbReference type="ARBA" id="ARBA00022630"/>
    </source>
</evidence>
<dbReference type="PANTHER" id="PTHR21085:SF0">
    <property type="entry name" value="CHORISMATE SYNTHASE"/>
    <property type="match status" value="1"/>
</dbReference>
<evidence type="ECO:0000256" key="7">
    <source>
        <dbReference type="ARBA" id="ARBA00022827"/>
    </source>
</evidence>
<dbReference type="AlphaFoldDB" id="A0A2A2GE78"/>